<dbReference type="AlphaFoldDB" id="A0A1Y1ZJ16"/>
<comment type="caution">
    <text evidence="2">The sequence shown here is derived from an EMBL/GenBank/DDBJ whole genome shotgun (WGS) entry which is preliminary data.</text>
</comment>
<keyword evidence="3" id="KW-1185">Reference proteome</keyword>
<dbReference type="Proteomes" id="UP000193144">
    <property type="component" value="Unassembled WGS sequence"/>
</dbReference>
<dbReference type="EMBL" id="MCFA01000081">
    <property type="protein sequence ID" value="ORY09825.1"/>
    <property type="molecule type" value="Genomic_DNA"/>
</dbReference>
<feature type="region of interest" description="Disordered" evidence="1">
    <location>
        <begin position="49"/>
        <end position="68"/>
    </location>
</feature>
<reference evidence="2 3" key="1">
    <citation type="submission" date="2016-07" db="EMBL/GenBank/DDBJ databases">
        <title>Pervasive Adenine N6-methylation of Active Genes in Fungi.</title>
        <authorList>
            <consortium name="DOE Joint Genome Institute"/>
            <person name="Mondo S.J."/>
            <person name="Dannebaum R.O."/>
            <person name="Kuo R.C."/>
            <person name="Labutti K."/>
            <person name="Haridas S."/>
            <person name="Kuo A."/>
            <person name="Salamov A."/>
            <person name="Ahrendt S.R."/>
            <person name="Lipzen A."/>
            <person name="Sullivan W."/>
            <person name="Andreopoulos W.B."/>
            <person name="Clum A."/>
            <person name="Lindquist E."/>
            <person name="Daum C."/>
            <person name="Ramamoorthy G.K."/>
            <person name="Gryganskyi A."/>
            <person name="Culley D."/>
            <person name="Magnuson J.K."/>
            <person name="James T.Y."/>
            <person name="O'Malley M.A."/>
            <person name="Stajich J.E."/>
            <person name="Spatafora J.W."/>
            <person name="Visel A."/>
            <person name="Grigoriev I.V."/>
        </authorList>
    </citation>
    <scope>NUCLEOTIDE SEQUENCE [LARGE SCALE GENOMIC DNA]</scope>
    <source>
        <strain evidence="2 3">CBS 115471</strain>
    </source>
</reference>
<dbReference type="OrthoDB" id="3707219at2759"/>
<organism evidence="2 3">
    <name type="scientific">Clohesyomyces aquaticus</name>
    <dbReference type="NCBI Taxonomy" id="1231657"/>
    <lineage>
        <taxon>Eukaryota</taxon>
        <taxon>Fungi</taxon>
        <taxon>Dikarya</taxon>
        <taxon>Ascomycota</taxon>
        <taxon>Pezizomycotina</taxon>
        <taxon>Dothideomycetes</taxon>
        <taxon>Pleosporomycetidae</taxon>
        <taxon>Pleosporales</taxon>
        <taxon>Lindgomycetaceae</taxon>
        <taxon>Clohesyomyces</taxon>
    </lineage>
</organism>
<evidence type="ECO:0000313" key="2">
    <source>
        <dbReference type="EMBL" id="ORY09825.1"/>
    </source>
</evidence>
<protein>
    <submittedName>
        <fullName evidence="2">Uncharacterized protein</fullName>
    </submittedName>
</protein>
<evidence type="ECO:0000256" key="1">
    <source>
        <dbReference type="SAM" id="MobiDB-lite"/>
    </source>
</evidence>
<evidence type="ECO:0000313" key="3">
    <source>
        <dbReference type="Proteomes" id="UP000193144"/>
    </source>
</evidence>
<gene>
    <name evidence="2" type="ORF">BCR34DRAFT_602548</name>
</gene>
<name>A0A1Y1ZJ16_9PLEO</name>
<proteinExistence type="predicted"/>
<accession>A0A1Y1ZJ16</accession>
<sequence length="68" mass="7621">MPLQPKSFWPALAAFVGASFTYTYVVARGEGNAMDGARTRWQQQKMRGEQAISAHGQAMLEQEQKHSH</sequence>